<dbReference type="Pfam" id="PF00566">
    <property type="entry name" value="RabGAP-TBC"/>
    <property type="match status" value="1"/>
</dbReference>
<dbReference type="Proteomes" id="UP000663844">
    <property type="component" value="Unassembled WGS sequence"/>
</dbReference>
<dbReference type="AlphaFoldDB" id="A0A820P2S2"/>
<evidence type="ECO:0000313" key="2">
    <source>
        <dbReference type="EMBL" id="CAF4397900.1"/>
    </source>
</evidence>
<feature type="non-terminal residue" evidence="2">
    <location>
        <position position="1"/>
    </location>
</feature>
<gene>
    <name evidence="2" type="ORF">OXD698_LOCUS51294</name>
</gene>
<dbReference type="Gene3D" id="1.10.472.80">
    <property type="entry name" value="Ypt/Rab-GAP domain of gyp1p, domain 3"/>
    <property type="match status" value="1"/>
</dbReference>
<dbReference type="PANTHER" id="PTHR16110">
    <property type="entry name" value="TBC1 DOMAIN FAMILY MEMBER 19"/>
    <property type="match status" value="1"/>
</dbReference>
<dbReference type="EMBL" id="CAJOAZ010026063">
    <property type="protein sequence ID" value="CAF4397900.1"/>
    <property type="molecule type" value="Genomic_DNA"/>
</dbReference>
<feature type="domain" description="Rab-GAP TBC" evidence="1">
    <location>
        <begin position="1"/>
        <end position="99"/>
    </location>
</feature>
<organism evidence="2 3">
    <name type="scientific">Adineta steineri</name>
    <dbReference type="NCBI Taxonomy" id="433720"/>
    <lineage>
        <taxon>Eukaryota</taxon>
        <taxon>Metazoa</taxon>
        <taxon>Spiralia</taxon>
        <taxon>Gnathifera</taxon>
        <taxon>Rotifera</taxon>
        <taxon>Eurotatoria</taxon>
        <taxon>Bdelloidea</taxon>
        <taxon>Adinetida</taxon>
        <taxon>Adinetidae</taxon>
        <taxon>Adineta</taxon>
    </lineage>
</organism>
<dbReference type="InterPro" id="IPR000195">
    <property type="entry name" value="Rab-GAP-TBC_dom"/>
</dbReference>
<evidence type="ECO:0000259" key="1">
    <source>
        <dbReference type="PROSITE" id="PS50086"/>
    </source>
</evidence>
<proteinExistence type="predicted"/>
<protein>
    <recommendedName>
        <fullName evidence="1">Rab-GAP TBC domain-containing protein</fullName>
    </recommendedName>
</protein>
<dbReference type="InterPro" id="IPR035969">
    <property type="entry name" value="Rab-GAP_TBC_sf"/>
</dbReference>
<dbReference type="PROSITE" id="PS50086">
    <property type="entry name" value="TBC_RABGAP"/>
    <property type="match status" value="1"/>
</dbReference>
<reference evidence="2" key="1">
    <citation type="submission" date="2021-02" db="EMBL/GenBank/DDBJ databases">
        <authorList>
            <person name="Nowell W R."/>
        </authorList>
    </citation>
    <scope>NUCLEOTIDE SEQUENCE</scope>
</reference>
<dbReference type="InterPro" id="IPR042507">
    <property type="entry name" value="TBC1D19"/>
</dbReference>
<name>A0A820P2S2_9BILA</name>
<evidence type="ECO:0000313" key="3">
    <source>
        <dbReference type="Proteomes" id="UP000663844"/>
    </source>
</evidence>
<feature type="non-terminal residue" evidence="2">
    <location>
        <position position="105"/>
    </location>
</feature>
<accession>A0A820P2S2</accession>
<dbReference type="SUPFAM" id="SSF47923">
    <property type="entry name" value="Ypt/Rab-GAP domain of gyp1p"/>
    <property type="match status" value="1"/>
</dbReference>
<comment type="caution">
    <text evidence="2">The sequence shown here is derived from an EMBL/GenBank/DDBJ whole genome shotgun (WGS) entry which is preliminary data.</text>
</comment>
<sequence>APMCFVFEDPIHLYFIFQQFYMKYFFHLHHISASPKAIIGLCVLFESLLRQISSELWFHLQEIQVQPLRIAFKWMMRAFSGYLGSNQLLALWDRILAYDSLEILA</sequence>
<dbReference type="PANTHER" id="PTHR16110:SF1">
    <property type="entry name" value="TBC1 DOMAIN FAMILY MEMBER 19"/>
    <property type="match status" value="1"/>
</dbReference>